<dbReference type="EMBL" id="FOFT01000008">
    <property type="protein sequence ID" value="SER96840.1"/>
    <property type="molecule type" value="Genomic_DNA"/>
</dbReference>
<evidence type="ECO:0000313" key="2">
    <source>
        <dbReference type="EMBL" id="SER96840.1"/>
    </source>
</evidence>
<evidence type="ECO:0000256" key="1">
    <source>
        <dbReference type="SAM" id="MobiDB-lite"/>
    </source>
</evidence>
<dbReference type="RefSeq" id="WP_218158091.1">
    <property type="nucleotide sequence ID" value="NZ_FOFT01000008.1"/>
</dbReference>
<reference evidence="3" key="1">
    <citation type="submission" date="2016-10" db="EMBL/GenBank/DDBJ databases">
        <authorList>
            <person name="Varghese N."/>
            <person name="Submissions S."/>
        </authorList>
    </citation>
    <scope>NUCLEOTIDE SEQUENCE [LARGE SCALE GENOMIC DNA]</scope>
    <source>
        <strain evidence="3">CGMCC 4.578</strain>
    </source>
</reference>
<feature type="compositionally biased region" description="Low complexity" evidence="1">
    <location>
        <begin position="1"/>
        <end position="10"/>
    </location>
</feature>
<gene>
    <name evidence="2" type="ORF">SAMN05216195_1081</name>
</gene>
<feature type="region of interest" description="Disordered" evidence="1">
    <location>
        <begin position="1"/>
        <end position="26"/>
    </location>
</feature>
<keyword evidence="3" id="KW-1185">Reference proteome</keyword>
<dbReference type="Proteomes" id="UP000199028">
    <property type="component" value="Unassembled WGS sequence"/>
</dbReference>
<feature type="region of interest" description="Disordered" evidence="1">
    <location>
        <begin position="316"/>
        <end position="335"/>
    </location>
</feature>
<organism evidence="2 3">
    <name type="scientific">Lentzea flaviverrucosa</name>
    <dbReference type="NCBI Taxonomy" id="200379"/>
    <lineage>
        <taxon>Bacteria</taxon>
        <taxon>Bacillati</taxon>
        <taxon>Actinomycetota</taxon>
        <taxon>Actinomycetes</taxon>
        <taxon>Pseudonocardiales</taxon>
        <taxon>Pseudonocardiaceae</taxon>
        <taxon>Lentzea</taxon>
    </lineage>
</organism>
<evidence type="ECO:0000313" key="3">
    <source>
        <dbReference type="Proteomes" id="UP000199028"/>
    </source>
</evidence>
<feature type="compositionally biased region" description="Basic residues" evidence="1">
    <location>
        <begin position="17"/>
        <end position="26"/>
    </location>
</feature>
<protein>
    <submittedName>
        <fullName evidence="2">Uncharacterized protein</fullName>
    </submittedName>
</protein>
<sequence length="335" mass="35552">ALPANALPATTAPPPPPRHHRPARHRVTHRSAGTLLTVTEDELRRAAFGDSPDLDVWPALAAPNPRTRWLAAVVLGGQGHYAAAATVLDELRHDPDQVIASLSLSTRASHHRQLGAHHLARALDGAALARLQSAGENDLDGIDAAGARTDALLGLAADSLGAQRQNEARRLLARVETWSWRSEVRRGWVAAEIELADGRAHAAVEPAEAAYGVATSRKALRHELKSALVLGASLVVWGTPDGLNRGVELVECELNHSAAKGLHPLIWPSALLLVGRATTVGAVAIDRATEALSCVLRRADPVSRQVALDSPWVPTGLLRSGEPPNADPQTNFLTD</sequence>
<accession>A0A1H9THM8</accession>
<name>A0A1H9THM8_9PSEU</name>
<dbReference type="AlphaFoldDB" id="A0A1H9THM8"/>
<proteinExistence type="predicted"/>
<feature type="non-terminal residue" evidence="2">
    <location>
        <position position="1"/>
    </location>
</feature>